<reference evidence="1" key="2">
    <citation type="submission" date="2023-06" db="EMBL/GenBank/DDBJ databases">
        <authorList>
            <consortium name="Lawrence Berkeley National Laboratory"/>
            <person name="Haridas S."/>
            <person name="Hensen N."/>
            <person name="Bonometti L."/>
            <person name="Westerberg I."/>
            <person name="Brannstrom I.O."/>
            <person name="Guillou S."/>
            <person name="Cros-Aarteil S."/>
            <person name="Calhoun S."/>
            <person name="Kuo A."/>
            <person name="Mondo S."/>
            <person name="Pangilinan J."/>
            <person name="Riley R."/>
            <person name="LaButti K."/>
            <person name="Andreopoulos B."/>
            <person name="Lipzen A."/>
            <person name="Chen C."/>
            <person name="Yanf M."/>
            <person name="Daum C."/>
            <person name="Ng V."/>
            <person name="Clum A."/>
            <person name="Steindorff A."/>
            <person name="Ohm R."/>
            <person name="Martin F."/>
            <person name="Silar P."/>
            <person name="Natvig D."/>
            <person name="Lalanne C."/>
            <person name="Gautier V."/>
            <person name="Ament-velasquez S.L."/>
            <person name="Kruys A."/>
            <person name="Hutchinson M.I."/>
            <person name="Powell A.J."/>
            <person name="Barry K."/>
            <person name="Miller A.N."/>
            <person name="Grigoriev I.V."/>
            <person name="Debuchy R."/>
            <person name="Gladieux P."/>
            <person name="Thoren M.H."/>
            <person name="Johannesson H."/>
        </authorList>
    </citation>
    <scope>NUCLEOTIDE SEQUENCE</scope>
    <source>
        <strain evidence="1">CBS 232.78</strain>
    </source>
</reference>
<gene>
    <name evidence="1" type="ORF">B0H63DRAFT_444568</name>
</gene>
<comment type="caution">
    <text evidence="1">The sequence shown here is derived from an EMBL/GenBank/DDBJ whole genome shotgun (WGS) entry which is preliminary data.</text>
</comment>
<accession>A0AAE0U8F5</accession>
<organism evidence="1 2">
    <name type="scientific">Podospora didyma</name>
    <dbReference type="NCBI Taxonomy" id="330526"/>
    <lineage>
        <taxon>Eukaryota</taxon>
        <taxon>Fungi</taxon>
        <taxon>Dikarya</taxon>
        <taxon>Ascomycota</taxon>
        <taxon>Pezizomycotina</taxon>
        <taxon>Sordariomycetes</taxon>
        <taxon>Sordariomycetidae</taxon>
        <taxon>Sordariales</taxon>
        <taxon>Podosporaceae</taxon>
        <taxon>Podospora</taxon>
    </lineage>
</organism>
<name>A0AAE0U8F5_9PEZI</name>
<reference evidence="1" key="1">
    <citation type="journal article" date="2023" name="Mol. Phylogenet. Evol.">
        <title>Genome-scale phylogeny and comparative genomics of the fungal order Sordariales.</title>
        <authorList>
            <person name="Hensen N."/>
            <person name="Bonometti L."/>
            <person name="Westerberg I."/>
            <person name="Brannstrom I.O."/>
            <person name="Guillou S."/>
            <person name="Cros-Aarteil S."/>
            <person name="Calhoun S."/>
            <person name="Haridas S."/>
            <person name="Kuo A."/>
            <person name="Mondo S."/>
            <person name="Pangilinan J."/>
            <person name="Riley R."/>
            <person name="LaButti K."/>
            <person name="Andreopoulos B."/>
            <person name="Lipzen A."/>
            <person name="Chen C."/>
            <person name="Yan M."/>
            <person name="Daum C."/>
            <person name="Ng V."/>
            <person name="Clum A."/>
            <person name="Steindorff A."/>
            <person name="Ohm R.A."/>
            <person name="Martin F."/>
            <person name="Silar P."/>
            <person name="Natvig D.O."/>
            <person name="Lalanne C."/>
            <person name="Gautier V."/>
            <person name="Ament-Velasquez S.L."/>
            <person name="Kruys A."/>
            <person name="Hutchinson M.I."/>
            <person name="Powell A.J."/>
            <person name="Barry K."/>
            <person name="Miller A.N."/>
            <person name="Grigoriev I.V."/>
            <person name="Debuchy R."/>
            <person name="Gladieux P."/>
            <person name="Hiltunen Thoren M."/>
            <person name="Johannesson H."/>
        </authorList>
    </citation>
    <scope>NUCLEOTIDE SEQUENCE</scope>
    <source>
        <strain evidence="1">CBS 232.78</strain>
    </source>
</reference>
<evidence type="ECO:0000313" key="2">
    <source>
        <dbReference type="Proteomes" id="UP001285441"/>
    </source>
</evidence>
<proteinExistence type="predicted"/>
<protein>
    <submittedName>
        <fullName evidence="1">Uncharacterized protein</fullName>
    </submittedName>
</protein>
<sequence length="215" mass="24502">METYYDGQNRTEPVYLNLFRSLLLGVREKGNIRVFFIDYLPSKEQLQKNLGGSPINETYNAKLRIKTLSQVFSHGNLQEIAASSAVISQLLGQTVYCIQQVLTACETIRAAPKMIKDTKAHLDNLLRTVVEVEGEPGLHTLAIYDQLQLVNEVTTELKAILDGMEMQQQKTKIHQGVSALFKPKRAEMKLNSVLDRLLQRRSTSWQFEYISFIPE</sequence>
<keyword evidence="2" id="KW-1185">Reference proteome</keyword>
<dbReference type="Proteomes" id="UP001285441">
    <property type="component" value="Unassembled WGS sequence"/>
</dbReference>
<evidence type="ECO:0000313" key="1">
    <source>
        <dbReference type="EMBL" id="KAK3394405.1"/>
    </source>
</evidence>
<dbReference type="AlphaFoldDB" id="A0AAE0U8F5"/>
<dbReference type="EMBL" id="JAULSW010000001">
    <property type="protein sequence ID" value="KAK3394405.1"/>
    <property type="molecule type" value="Genomic_DNA"/>
</dbReference>